<dbReference type="OrthoDB" id="3204049at2759"/>
<dbReference type="Proteomes" id="UP000236664">
    <property type="component" value="Unassembled WGS sequence"/>
</dbReference>
<evidence type="ECO:0000313" key="2">
    <source>
        <dbReference type="EMBL" id="PNP82285.1"/>
    </source>
</evidence>
<organism evidence="2 3">
    <name type="scientific">Gibberella nygamai</name>
    <name type="common">Bean root rot disease fungus</name>
    <name type="synonym">Fusarium nygamai</name>
    <dbReference type="NCBI Taxonomy" id="42673"/>
    <lineage>
        <taxon>Eukaryota</taxon>
        <taxon>Fungi</taxon>
        <taxon>Dikarya</taxon>
        <taxon>Ascomycota</taxon>
        <taxon>Pezizomycotina</taxon>
        <taxon>Sordariomycetes</taxon>
        <taxon>Hypocreomycetidae</taxon>
        <taxon>Hypocreales</taxon>
        <taxon>Nectriaceae</taxon>
        <taxon>Fusarium</taxon>
        <taxon>Fusarium fujikuroi species complex</taxon>
    </lineage>
</organism>
<dbReference type="InterPro" id="IPR001810">
    <property type="entry name" value="F-box_dom"/>
</dbReference>
<sequence>MDSLPDEILHNIFAGLEDQMPLDKWQLYGARLDHRGSAALRNLCLVCRQFRRIAQPLLYRTIVIEGRRRAKNIGTLLLRTFVENPQLAEQVRAVSLTDCVKLSEQVEILGKDATKALVRSAMDKLDIPPALKRMMKRHIASSGFAALILAYMPHVQVVDCTIGDRTKILPWLLSASPDAGRPLGWLQRDRKVEVSHDEDDDEAQEGNDFFDDEYYVTKKEEYDFSDEEPYVVDYGEVLSMEEYQQKGISKDTFANYRFANLTEIRIRAVENPGAIEDAWTIEPLLLNPTLKILRTFGTAWYGEELDNLIWPEHKNYSLEYFDLMESYIDAEGLKTILTCCLKLNGISIRLPDEERQLTVNYEMGYGEEEECILNFDDFGDVLRKHGQDLEKFDLNTFFFESYRTY</sequence>
<evidence type="ECO:0000259" key="1">
    <source>
        <dbReference type="Pfam" id="PF12937"/>
    </source>
</evidence>
<dbReference type="AlphaFoldDB" id="A0A2K0WJ69"/>
<name>A0A2K0WJ69_GIBNY</name>
<dbReference type="Gene3D" id="1.20.1280.50">
    <property type="match status" value="1"/>
</dbReference>
<reference evidence="2 3" key="1">
    <citation type="submission" date="2017-06" db="EMBL/GenBank/DDBJ databases">
        <title>Genome of Fusarium nygamai isolate CS10214.</title>
        <authorList>
            <person name="Gardiner D.M."/>
            <person name="Obanor F."/>
            <person name="Kazan K."/>
        </authorList>
    </citation>
    <scope>NUCLEOTIDE SEQUENCE [LARGE SCALE GENOMIC DNA]</scope>
    <source>
        <strain evidence="2 3">CS10214</strain>
    </source>
</reference>
<feature type="domain" description="F-box" evidence="1">
    <location>
        <begin position="1"/>
        <end position="64"/>
    </location>
</feature>
<gene>
    <name evidence="2" type="ORF">FNYG_04474</name>
</gene>
<keyword evidence="3" id="KW-1185">Reference proteome</keyword>
<protein>
    <recommendedName>
        <fullName evidence="1">F-box domain-containing protein</fullName>
    </recommendedName>
</protein>
<dbReference type="EMBL" id="MTQA01000060">
    <property type="protein sequence ID" value="PNP82285.1"/>
    <property type="molecule type" value="Genomic_DNA"/>
</dbReference>
<accession>A0A2K0WJ69</accession>
<evidence type="ECO:0000313" key="3">
    <source>
        <dbReference type="Proteomes" id="UP000236664"/>
    </source>
</evidence>
<comment type="caution">
    <text evidence="2">The sequence shown here is derived from an EMBL/GenBank/DDBJ whole genome shotgun (WGS) entry which is preliminary data.</text>
</comment>
<dbReference type="STRING" id="42673.A0A2K0WJ69"/>
<proteinExistence type="predicted"/>
<dbReference type="Pfam" id="PF12937">
    <property type="entry name" value="F-box-like"/>
    <property type="match status" value="1"/>
</dbReference>